<keyword evidence="8" id="KW-1185">Reference proteome</keyword>
<dbReference type="eggNOG" id="ENOG502QS1J">
    <property type="taxonomic scope" value="Eukaryota"/>
</dbReference>
<comment type="catalytic activity">
    <reaction evidence="2">
        <text>a (3E)-enoyl-CoA = a 4-saturated (2E)-enoyl-CoA</text>
        <dbReference type="Rhea" id="RHEA:45228"/>
        <dbReference type="ChEBI" id="CHEBI:58521"/>
        <dbReference type="ChEBI" id="CHEBI:85097"/>
        <dbReference type="EC" id="5.3.3.8"/>
    </reaction>
</comment>
<name>W1NUN9_AMBTC</name>
<proteinExistence type="inferred from homology"/>
<dbReference type="FunFam" id="3.90.226.10:FF:000049">
    <property type="entry name" value="Enoyl-CoA delta isomerase 3"/>
    <property type="match status" value="1"/>
</dbReference>
<evidence type="ECO:0000256" key="3">
    <source>
        <dbReference type="ARBA" id="ARBA00005005"/>
    </source>
</evidence>
<dbReference type="AlphaFoldDB" id="W1NUN9"/>
<protein>
    <recommendedName>
        <fullName evidence="5">Delta(3)-Delta(2)-enoyl-CoA isomerase</fullName>
        <ecNumber evidence="5">5.3.3.8</ecNumber>
    </recommendedName>
</protein>
<evidence type="ECO:0000256" key="5">
    <source>
        <dbReference type="ARBA" id="ARBA00012064"/>
    </source>
</evidence>
<dbReference type="InterPro" id="IPR029045">
    <property type="entry name" value="ClpP/crotonase-like_dom_sf"/>
</dbReference>
<dbReference type="EC" id="5.3.3.8" evidence="5"/>
<dbReference type="Gene3D" id="3.90.226.10">
    <property type="entry name" value="2-enoyl-CoA Hydratase, Chain A, domain 1"/>
    <property type="match status" value="1"/>
</dbReference>
<evidence type="ECO:0000256" key="6">
    <source>
        <dbReference type="ARBA" id="ARBA00023098"/>
    </source>
</evidence>
<gene>
    <name evidence="7" type="ORF">AMTR_s00101p00062740</name>
</gene>
<dbReference type="STRING" id="13333.W1NUN9"/>
<keyword evidence="6" id="KW-0443">Lipid metabolism</keyword>
<evidence type="ECO:0000256" key="2">
    <source>
        <dbReference type="ARBA" id="ARBA00000765"/>
    </source>
</evidence>
<dbReference type="OMA" id="ELITYHA"/>
<comment type="similarity">
    <text evidence="4">Belongs to the enoyl-CoA hydratase/isomerase family.</text>
</comment>
<dbReference type="PANTHER" id="PTHR11941">
    <property type="entry name" value="ENOYL-COA HYDRATASE-RELATED"/>
    <property type="match status" value="1"/>
</dbReference>
<evidence type="ECO:0000313" key="8">
    <source>
        <dbReference type="Proteomes" id="UP000017836"/>
    </source>
</evidence>
<evidence type="ECO:0000313" key="7">
    <source>
        <dbReference type="EMBL" id="ERM99033.1"/>
    </source>
</evidence>
<dbReference type="Pfam" id="PF00378">
    <property type="entry name" value="ECH_1"/>
    <property type="match status" value="1"/>
</dbReference>
<dbReference type="KEGG" id="atr:18427059"/>
<comment type="catalytic activity">
    <reaction evidence="1">
        <text>a (3Z)-enoyl-CoA = a 4-saturated (2E)-enoyl-CoA</text>
        <dbReference type="Rhea" id="RHEA:45900"/>
        <dbReference type="ChEBI" id="CHEBI:85097"/>
        <dbReference type="ChEBI" id="CHEBI:85489"/>
        <dbReference type="EC" id="5.3.3.8"/>
    </reaction>
</comment>
<dbReference type="OrthoDB" id="410701at2759"/>
<dbReference type="EMBL" id="KI395058">
    <property type="protein sequence ID" value="ERM99033.1"/>
    <property type="molecule type" value="Genomic_DNA"/>
</dbReference>
<dbReference type="HOGENOM" id="CLU_009834_3_0_1"/>
<dbReference type="GO" id="GO:0006635">
    <property type="term" value="P:fatty acid beta-oxidation"/>
    <property type="evidence" value="ECO:0000318"/>
    <property type="project" value="GO_Central"/>
</dbReference>
<comment type="pathway">
    <text evidence="3">Lipid metabolism; fatty acid beta-oxidation.</text>
</comment>
<dbReference type="PANTHER" id="PTHR11941:SF153">
    <property type="entry name" value="ENOYL-COA DELTA ISOMERASE 2, PEROXISOMAL-LIKE"/>
    <property type="match status" value="1"/>
</dbReference>
<dbReference type="InterPro" id="IPR001753">
    <property type="entry name" value="Enoyl-CoA_hydra/iso"/>
</dbReference>
<dbReference type="Gramene" id="ERM99033">
    <property type="protein sequence ID" value="ERM99033"/>
    <property type="gene ID" value="AMTR_s00101p00062740"/>
</dbReference>
<accession>W1NUN9</accession>
<organism evidence="7 8">
    <name type="scientific">Amborella trichopoda</name>
    <dbReference type="NCBI Taxonomy" id="13333"/>
    <lineage>
        <taxon>Eukaryota</taxon>
        <taxon>Viridiplantae</taxon>
        <taxon>Streptophyta</taxon>
        <taxon>Embryophyta</taxon>
        <taxon>Tracheophyta</taxon>
        <taxon>Spermatophyta</taxon>
        <taxon>Magnoliopsida</taxon>
        <taxon>Amborellales</taxon>
        <taxon>Amborellaceae</taxon>
        <taxon>Amborella</taxon>
    </lineage>
</organism>
<reference evidence="8" key="1">
    <citation type="journal article" date="2013" name="Science">
        <title>The Amborella genome and the evolution of flowering plants.</title>
        <authorList>
            <consortium name="Amborella Genome Project"/>
        </authorList>
    </citation>
    <scope>NUCLEOTIDE SEQUENCE [LARGE SCALE GENOMIC DNA]</scope>
</reference>
<dbReference type="SUPFAM" id="SSF52096">
    <property type="entry name" value="ClpP/crotonase"/>
    <property type="match status" value="1"/>
</dbReference>
<evidence type="ECO:0000256" key="4">
    <source>
        <dbReference type="ARBA" id="ARBA00005254"/>
    </source>
</evidence>
<evidence type="ECO:0000256" key="1">
    <source>
        <dbReference type="ARBA" id="ARBA00000452"/>
    </source>
</evidence>
<dbReference type="Proteomes" id="UP000017836">
    <property type="component" value="Unassembled WGS sequence"/>
</dbReference>
<dbReference type="CDD" id="cd06558">
    <property type="entry name" value="crotonase-like"/>
    <property type="match status" value="1"/>
</dbReference>
<sequence length="246" mass="27697">MDQSVTLLQLKARKLEKRGNVFVLTLTGNGKHQFNPSSIEDITKALDFVHMAPGPKALTTTNEGKYFSTGLDLKWIEQNLPSCLKIIQLKFEGLMCKMMKLGLPTCAAINGHGSAGGFIFALVHDYRHLKNDKVAFYMGEIDHEMLMHRSWMSVITEKVPPFCLKSVVLKAHKFAASDALWRGLVDGFMGCSKTNLEQAMREGNALVMRKCDMEVYASLRCRLYSSMIEELEAHTDPYSLPKCSWL</sequence>
<dbReference type="GO" id="GO:0004165">
    <property type="term" value="F:delta(3)-delta(2)-enoyl-CoA isomerase activity"/>
    <property type="evidence" value="ECO:0000318"/>
    <property type="project" value="GO_Central"/>
</dbReference>